<dbReference type="SUPFAM" id="SSF52172">
    <property type="entry name" value="CheY-like"/>
    <property type="match status" value="1"/>
</dbReference>
<dbReference type="InterPro" id="IPR001867">
    <property type="entry name" value="OmpR/PhoB-type_DNA-bd"/>
</dbReference>
<dbReference type="GO" id="GO:0005829">
    <property type="term" value="C:cytosol"/>
    <property type="evidence" value="ECO:0007669"/>
    <property type="project" value="TreeGrafter"/>
</dbReference>
<dbReference type="GO" id="GO:0000156">
    <property type="term" value="F:phosphorelay response regulator activity"/>
    <property type="evidence" value="ECO:0007669"/>
    <property type="project" value="TreeGrafter"/>
</dbReference>
<organism evidence="10 11">
    <name type="scientific">Planktothrix agardhii (strain NIVA-CYA 126/8)</name>
    <dbReference type="NCBI Taxonomy" id="388467"/>
    <lineage>
        <taxon>Bacteria</taxon>
        <taxon>Bacillati</taxon>
        <taxon>Cyanobacteriota</taxon>
        <taxon>Cyanophyceae</taxon>
        <taxon>Oscillatoriophycideae</taxon>
        <taxon>Oscillatoriales</taxon>
        <taxon>Microcoleaceae</taxon>
        <taxon>Planktothrix</taxon>
    </lineage>
</organism>
<evidence type="ECO:0000256" key="1">
    <source>
        <dbReference type="ARBA" id="ARBA00022553"/>
    </source>
</evidence>
<dbReference type="PANTHER" id="PTHR48111:SF40">
    <property type="entry name" value="PHOSPHATE REGULON TRANSCRIPTIONAL REGULATORY PROTEIN PHOB"/>
    <property type="match status" value="1"/>
</dbReference>
<dbReference type="SMART" id="SM00448">
    <property type="entry name" value="REC"/>
    <property type="match status" value="1"/>
</dbReference>
<dbReference type="InterPro" id="IPR001789">
    <property type="entry name" value="Sig_transdc_resp-reg_receiver"/>
</dbReference>
<keyword evidence="2" id="KW-0902">Two-component regulatory system</keyword>
<evidence type="ECO:0000256" key="4">
    <source>
        <dbReference type="ARBA" id="ARBA00023125"/>
    </source>
</evidence>
<dbReference type="PATRIC" id="fig|388467.6.peg.322"/>
<dbReference type="EMBL" id="CM002803">
    <property type="protein sequence ID" value="KEI65588.1"/>
    <property type="molecule type" value="Genomic_DNA"/>
</dbReference>
<evidence type="ECO:0000256" key="5">
    <source>
        <dbReference type="ARBA" id="ARBA00023163"/>
    </source>
</evidence>
<dbReference type="GO" id="GO:0000976">
    <property type="term" value="F:transcription cis-regulatory region binding"/>
    <property type="evidence" value="ECO:0007669"/>
    <property type="project" value="TreeGrafter"/>
</dbReference>
<proteinExistence type="predicted"/>
<evidence type="ECO:0000256" key="2">
    <source>
        <dbReference type="ARBA" id="ARBA00023012"/>
    </source>
</evidence>
<dbReference type="GO" id="GO:0006355">
    <property type="term" value="P:regulation of DNA-templated transcription"/>
    <property type="evidence" value="ECO:0007669"/>
    <property type="project" value="InterPro"/>
</dbReference>
<gene>
    <name evidence="10" type="ORF">A19Y_0369</name>
</gene>
<feature type="domain" description="Response regulatory" evidence="8">
    <location>
        <begin position="7"/>
        <end position="117"/>
    </location>
</feature>
<dbReference type="SMART" id="SM00862">
    <property type="entry name" value="Trans_reg_C"/>
    <property type="match status" value="1"/>
</dbReference>
<keyword evidence="4 7" id="KW-0238">DNA-binding</keyword>
<evidence type="ECO:0000259" key="8">
    <source>
        <dbReference type="PROSITE" id="PS50110"/>
    </source>
</evidence>
<reference evidence="10 11" key="1">
    <citation type="journal article" date="2014" name="Appl. Environ. Microbiol.">
        <title>Elucidation of insertion elements encoded on plasmids and in vitro construction of shuttle vectors from the toxic cyanobacterium Planktothrix.</title>
        <authorList>
            <person name="Christiansen G."/>
            <person name="Goesmann A."/>
            <person name="Kurmayer R."/>
        </authorList>
    </citation>
    <scope>NUCLEOTIDE SEQUENCE [LARGE SCALE GENOMIC DNA]</scope>
    <source>
        <strain evidence="10 11">NIVA-CYA 126/8</strain>
    </source>
</reference>
<dbReference type="eggNOG" id="COG0745">
    <property type="taxonomic scope" value="Bacteria"/>
</dbReference>
<dbReference type="PROSITE" id="PS51755">
    <property type="entry name" value="OMPR_PHOB"/>
    <property type="match status" value="1"/>
</dbReference>
<keyword evidence="5" id="KW-0804">Transcription</keyword>
<feature type="DNA-binding region" description="OmpR/PhoB-type" evidence="7">
    <location>
        <begin position="128"/>
        <end position="227"/>
    </location>
</feature>
<dbReference type="Pfam" id="PF00072">
    <property type="entry name" value="Response_reg"/>
    <property type="match status" value="1"/>
</dbReference>
<dbReference type="Proteomes" id="UP000027395">
    <property type="component" value="Chromosome"/>
</dbReference>
<dbReference type="Gene3D" id="6.10.250.690">
    <property type="match status" value="1"/>
</dbReference>
<sequence>MVMASVKILVVDDDPAIRNLISRYLSQQDYQVEIASDGHSALERFEQFNPDLVVLDLNLPDTTGLALCREMQSRTSVFILMLTSEKDPKLGLKEGADDFVTKPFDLEELNLRIKAILKRQRNQVDTQPKNLIYGDLIIDPNRREVYISGELIALSALEFDLLYCLARKPGRAWRRPELLQEVWGYEYENEQRVVDVHIGQIRKKIELDVEQPSFIKTIRGVGYMFDRRTGER</sequence>
<evidence type="ECO:0000313" key="10">
    <source>
        <dbReference type="EMBL" id="KEI65588.1"/>
    </source>
</evidence>
<dbReference type="InterPro" id="IPR036388">
    <property type="entry name" value="WH-like_DNA-bd_sf"/>
</dbReference>
<dbReference type="Pfam" id="PF00486">
    <property type="entry name" value="Trans_reg_C"/>
    <property type="match status" value="1"/>
</dbReference>
<dbReference type="HOGENOM" id="CLU_000445_30_4_3"/>
<evidence type="ECO:0000256" key="3">
    <source>
        <dbReference type="ARBA" id="ARBA00023015"/>
    </source>
</evidence>
<evidence type="ECO:0000256" key="7">
    <source>
        <dbReference type="PROSITE-ProRule" id="PRU01091"/>
    </source>
</evidence>
<dbReference type="PROSITE" id="PS50110">
    <property type="entry name" value="RESPONSE_REGULATORY"/>
    <property type="match status" value="1"/>
</dbReference>
<name>A0A073CD57_PLAA1</name>
<keyword evidence="1 6" id="KW-0597">Phosphoprotein</keyword>
<dbReference type="STRING" id="388467.A19Y_0369"/>
<dbReference type="PANTHER" id="PTHR48111">
    <property type="entry name" value="REGULATOR OF RPOS"/>
    <property type="match status" value="1"/>
</dbReference>
<evidence type="ECO:0000259" key="9">
    <source>
        <dbReference type="PROSITE" id="PS51755"/>
    </source>
</evidence>
<keyword evidence="11" id="KW-1185">Reference proteome</keyword>
<dbReference type="InterPro" id="IPR039420">
    <property type="entry name" value="WalR-like"/>
</dbReference>
<dbReference type="InterPro" id="IPR011006">
    <property type="entry name" value="CheY-like_superfamily"/>
</dbReference>
<dbReference type="CDD" id="cd17574">
    <property type="entry name" value="REC_OmpR"/>
    <property type="match status" value="1"/>
</dbReference>
<keyword evidence="3" id="KW-0805">Transcription regulation</keyword>
<dbReference type="CDD" id="cd00383">
    <property type="entry name" value="trans_reg_C"/>
    <property type="match status" value="1"/>
</dbReference>
<dbReference type="FunFam" id="3.40.50.2300:FF:000001">
    <property type="entry name" value="DNA-binding response regulator PhoB"/>
    <property type="match status" value="1"/>
</dbReference>
<evidence type="ECO:0000256" key="6">
    <source>
        <dbReference type="PROSITE-ProRule" id="PRU00169"/>
    </source>
</evidence>
<feature type="domain" description="OmpR/PhoB-type" evidence="9">
    <location>
        <begin position="128"/>
        <end position="227"/>
    </location>
</feature>
<dbReference type="GO" id="GO:0032993">
    <property type="term" value="C:protein-DNA complex"/>
    <property type="evidence" value="ECO:0007669"/>
    <property type="project" value="TreeGrafter"/>
</dbReference>
<dbReference type="Gene3D" id="3.40.50.2300">
    <property type="match status" value="1"/>
</dbReference>
<accession>A0A073CD57</accession>
<evidence type="ECO:0000313" key="11">
    <source>
        <dbReference type="Proteomes" id="UP000027395"/>
    </source>
</evidence>
<protein>
    <submittedName>
        <fullName evidence="10">Uncharacterized protein</fullName>
    </submittedName>
</protein>
<dbReference type="FunFam" id="1.10.10.10:FF:000018">
    <property type="entry name" value="DNA-binding response regulator ResD"/>
    <property type="match status" value="1"/>
</dbReference>
<dbReference type="AlphaFoldDB" id="A0A073CD57"/>
<dbReference type="Gene3D" id="1.10.10.10">
    <property type="entry name" value="Winged helix-like DNA-binding domain superfamily/Winged helix DNA-binding domain"/>
    <property type="match status" value="1"/>
</dbReference>
<feature type="modified residue" description="4-aspartylphosphate" evidence="6">
    <location>
        <position position="56"/>
    </location>
</feature>